<evidence type="ECO:0000256" key="4">
    <source>
        <dbReference type="ARBA" id="ARBA00023125"/>
    </source>
</evidence>
<gene>
    <name evidence="10" type="primary">phoP_1</name>
    <name evidence="10" type="ORF">ROTO_02560</name>
</gene>
<dbReference type="AlphaFoldDB" id="A0A0L6CZ76"/>
<feature type="domain" description="OmpR/PhoB-type" evidence="9">
    <location>
        <begin position="124"/>
        <end position="218"/>
    </location>
</feature>
<dbReference type="InterPro" id="IPR039420">
    <property type="entry name" value="WalR-like"/>
</dbReference>
<evidence type="ECO:0000256" key="7">
    <source>
        <dbReference type="PROSITE-ProRule" id="PRU01091"/>
    </source>
</evidence>
<dbReference type="OrthoDB" id="9802426at2"/>
<dbReference type="InterPro" id="IPR036388">
    <property type="entry name" value="WH-like_DNA-bd_sf"/>
</dbReference>
<dbReference type="STRING" id="74031.SAMN04488077_10848"/>
<evidence type="ECO:0000256" key="5">
    <source>
        <dbReference type="ARBA" id="ARBA00023163"/>
    </source>
</evidence>
<dbReference type="Pfam" id="PF00486">
    <property type="entry name" value="Trans_reg_C"/>
    <property type="match status" value="1"/>
</dbReference>
<keyword evidence="1 6" id="KW-0597">Phosphoprotein</keyword>
<dbReference type="FunFam" id="3.40.50.2300:FF:000002">
    <property type="entry name" value="DNA-binding response regulator PhoP"/>
    <property type="match status" value="1"/>
</dbReference>
<dbReference type="InterPro" id="IPR001789">
    <property type="entry name" value="Sig_transdc_resp-reg_receiver"/>
</dbReference>
<dbReference type="SMART" id="SM00448">
    <property type="entry name" value="REC"/>
    <property type="match status" value="1"/>
</dbReference>
<dbReference type="GO" id="GO:0000976">
    <property type="term" value="F:transcription cis-regulatory region binding"/>
    <property type="evidence" value="ECO:0007669"/>
    <property type="project" value="TreeGrafter"/>
</dbReference>
<dbReference type="Gene3D" id="6.10.250.690">
    <property type="match status" value="1"/>
</dbReference>
<dbReference type="PROSITE" id="PS50110">
    <property type="entry name" value="RESPONSE_REGULATORY"/>
    <property type="match status" value="1"/>
</dbReference>
<comment type="caution">
    <text evidence="10">The sequence shown here is derived from an EMBL/GenBank/DDBJ whole genome shotgun (WGS) entry which is preliminary data.</text>
</comment>
<evidence type="ECO:0000259" key="9">
    <source>
        <dbReference type="PROSITE" id="PS51755"/>
    </source>
</evidence>
<organism evidence="10 11">
    <name type="scientific">Roseovarius tolerans</name>
    <dbReference type="NCBI Taxonomy" id="74031"/>
    <lineage>
        <taxon>Bacteria</taxon>
        <taxon>Pseudomonadati</taxon>
        <taxon>Pseudomonadota</taxon>
        <taxon>Alphaproteobacteria</taxon>
        <taxon>Rhodobacterales</taxon>
        <taxon>Roseobacteraceae</taxon>
        <taxon>Roseovarius</taxon>
    </lineage>
</organism>
<dbReference type="InterPro" id="IPR011006">
    <property type="entry name" value="CheY-like_superfamily"/>
</dbReference>
<feature type="domain" description="Response regulatory" evidence="8">
    <location>
        <begin position="2"/>
        <end position="116"/>
    </location>
</feature>
<dbReference type="Gene3D" id="1.10.10.10">
    <property type="entry name" value="Winged helix-like DNA-binding domain superfamily/Winged helix DNA-binding domain"/>
    <property type="match status" value="1"/>
</dbReference>
<sequence length="221" mass="24053">MRALVVEDDPRIAADLGTALGQAGFRVESCGDGEEAWFLGDTEDYDLAVLDLGLPGLDGLSVLRRWRAAGRVMPVLVLTARGAWQDRVEGIESGADDYLPKPFRMEELVARARALVRRAAGHAGAMMEVGALALDTNRMRVAVRGAPVQVTALEYRLLSYLALHRARVVPPTELLEHLYGDEDAREANALEAVIARLRRKLGAGVIGTRRGFGYFIEGTEA</sequence>
<dbReference type="SMART" id="SM00862">
    <property type="entry name" value="Trans_reg_C"/>
    <property type="match status" value="1"/>
</dbReference>
<evidence type="ECO:0000259" key="8">
    <source>
        <dbReference type="PROSITE" id="PS50110"/>
    </source>
</evidence>
<dbReference type="CDD" id="cd00383">
    <property type="entry name" value="trans_reg_C"/>
    <property type="match status" value="1"/>
</dbReference>
<dbReference type="InterPro" id="IPR001867">
    <property type="entry name" value="OmpR/PhoB-type_DNA-bd"/>
</dbReference>
<protein>
    <submittedName>
        <fullName evidence="10">Virulence transcriptional regulatory protein PhoP</fullName>
    </submittedName>
</protein>
<dbReference type="PROSITE" id="PS51755">
    <property type="entry name" value="OMPR_PHOB"/>
    <property type="match status" value="1"/>
</dbReference>
<dbReference type="GO" id="GO:0032993">
    <property type="term" value="C:protein-DNA complex"/>
    <property type="evidence" value="ECO:0007669"/>
    <property type="project" value="TreeGrafter"/>
</dbReference>
<dbReference type="Pfam" id="PF00072">
    <property type="entry name" value="Response_reg"/>
    <property type="match status" value="1"/>
</dbReference>
<keyword evidence="3" id="KW-0805">Transcription regulation</keyword>
<evidence type="ECO:0000313" key="11">
    <source>
        <dbReference type="Proteomes" id="UP000037046"/>
    </source>
</evidence>
<dbReference type="Proteomes" id="UP000037046">
    <property type="component" value="Unassembled WGS sequence"/>
</dbReference>
<name>A0A0L6CZ76_9RHOB</name>
<dbReference type="GO" id="GO:0006355">
    <property type="term" value="P:regulation of DNA-templated transcription"/>
    <property type="evidence" value="ECO:0007669"/>
    <property type="project" value="InterPro"/>
</dbReference>
<dbReference type="PANTHER" id="PTHR48111">
    <property type="entry name" value="REGULATOR OF RPOS"/>
    <property type="match status" value="1"/>
</dbReference>
<keyword evidence="2" id="KW-0902">Two-component regulatory system</keyword>
<reference evidence="11" key="1">
    <citation type="submission" date="2015-07" db="EMBL/GenBank/DDBJ databases">
        <title>Draft Genome Sequence of Roseovarius tolerans EL-164, a producer of N-Acylated Alanine Methyl Esters (NAMEs).</title>
        <authorList>
            <person name="Voget S."/>
            <person name="Bruns H."/>
            <person name="Wagner-Doebler I."/>
            <person name="Schulz S."/>
            <person name="Daniel R."/>
        </authorList>
    </citation>
    <scope>NUCLEOTIDE SEQUENCE [LARGE SCALE GENOMIC DNA]</scope>
    <source>
        <strain evidence="11">EL-164</strain>
    </source>
</reference>
<dbReference type="GO" id="GO:0005829">
    <property type="term" value="C:cytosol"/>
    <property type="evidence" value="ECO:0007669"/>
    <property type="project" value="TreeGrafter"/>
</dbReference>
<keyword evidence="4 7" id="KW-0238">DNA-binding</keyword>
<dbReference type="GO" id="GO:0000156">
    <property type="term" value="F:phosphorelay response regulator activity"/>
    <property type="evidence" value="ECO:0007669"/>
    <property type="project" value="TreeGrafter"/>
</dbReference>
<dbReference type="RefSeq" id="WP_050661216.1">
    <property type="nucleotide sequence ID" value="NZ_CP118494.1"/>
</dbReference>
<evidence type="ECO:0000256" key="3">
    <source>
        <dbReference type="ARBA" id="ARBA00023015"/>
    </source>
</evidence>
<evidence type="ECO:0000256" key="2">
    <source>
        <dbReference type="ARBA" id="ARBA00023012"/>
    </source>
</evidence>
<proteinExistence type="predicted"/>
<evidence type="ECO:0000256" key="6">
    <source>
        <dbReference type="PROSITE-ProRule" id="PRU00169"/>
    </source>
</evidence>
<dbReference type="SUPFAM" id="SSF52172">
    <property type="entry name" value="CheY-like"/>
    <property type="match status" value="1"/>
</dbReference>
<dbReference type="PATRIC" id="fig|74031.6.peg.261"/>
<evidence type="ECO:0000256" key="1">
    <source>
        <dbReference type="ARBA" id="ARBA00022553"/>
    </source>
</evidence>
<dbReference type="PANTHER" id="PTHR48111:SF37">
    <property type="entry name" value="RESPONSE REGULATOR PROTEIN CARR"/>
    <property type="match status" value="1"/>
</dbReference>
<feature type="modified residue" description="4-aspartylphosphate" evidence="6">
    <location>
        <position position="51"/>
    </location>
</feature>
<keyword evidence="11" id="KW-1185">Reference proteome</keyword>
<accession>A0A0L6CZ76</accession>
<feature type="DNA-binding region" description="OmpR/PhoB-type" evidence="7">
    <location>
        <begin position="124"/>
        <end position="218"/>
    </location>
</feature>
<evidence type="ECO:0000313" key="10">
    <source>
        <dbReference type="EMBL" id="KNX43127.1"/>
    </source>
</evidence>
<dbReference type="EMBL" id="LGVV01000002">
    <property type="protein sequence ID" value="KNX43127.1"/>
    <property type="molecule type" value="Genomic_DNA"/>
</dbReference>
<dbReference type="Gene3D" id="3.40.50.2300">
    <property type="match status" value="1"/>
</dbReference>
<keyword evidence="5" id="KW-0804">Transcription</keyword>